<proteinExistence type="predicted"/>
<evidence type="ECO:0000313" key="1">
    <source>
        <dbReference type="EMBL" id="TWU25855.1"/>
    </source>
</evidence>
<organism evidence="1 2">
    <name type="scientific">Bythopirellula polymerisocia</name>
    <dbReference type="NCBI Taxonomy" id="2528003"/>
    <lineage>
        <taxon>Bacteria</taxon>
        <taxon>Pseudomonadati</taxon>
        <taxon>Planctomycetota</taxon>
        <taxon>Planctomycetia</taxon>
        <taxon>Pirellulales</taxon>
        <taxon>Lacipirellulaceae</taxon>
        <taxon>Bythopirellula</taxon>
    </lineage>
</organism>
<accession>A0A5C6CP84</accession>
<comment type="caution">
    <text evidence="1">The sequence shown here is derived from an EMBL/GenBank/DDBJ whole genome shotgun (WGS) entry which is preliminary data.</text>
</comment>
<dbReference type="AlphaFoldDB" id="A0A5C6CP84"/>
<name>A0A5C6CP84_9BACT</name>
<dbReference type="EMBL" id="SJPS01000004">
    <property type="protein sequence ID" value="TWU25855.1"/>
    <property type="molecule type" value="Genomic_DNA"/>
</dbReference>
<protein>
    <submittedName>
        <fullName evidence="1">Uncharacterized protein</fullName>
    </submittedName>
</protein>
<gene>
    <name evidence="1" type="ORF">Pla144_30670</name>
</gene>
<evidence type="ECO:0000313" key="2">
    <source>
        <dbReference type="Proteomes" id="UP000318437"/>
    </source>
</evidence>
<reference evidence="1 2" key="1">
    <citation type="submission" date="2019-02" db="EMBL/GenBank/DDBJ databases">
        <title>Deep-cultivation of Planctomycetes and their phenomic and genomic characterization uncovers novel biology.</title>
        <authorList>
            <person name="Wiegand S."/>
            <person name="Jogler M."/>
            <person name="Boedeker C."/>
            <person name="Pinto D."/>
            <person name="Vollmers J."/>
            <person name="Rivas-Marin E."/>
            <person name="Kohn T."/>
            <person name="Peeters S.H."/>
            <person name="Heuer A."/>
            <person name="Rast P."/>
            <person name="Oberbeckmann S."/>
            <person name="Bunk B."/>
            <person name="Jeske O."/>
            <person name="Meyerdierks A."/>
            <person name="Storesund J.E."/>
            <person name="Kallscheuer N."/>
            <person name="Luecker S."/>
            <person name="Lage O.M."/>
            <person name="Pohl T."/>
            <person name="Merkel B.J."/>
            <person name="Hornburger P."/>
            <person name="Mueller R.-W."/>
            <person name="Bruemmer F."/>
            <person name="Labrenz M."/>
            <person name="Spormann A.M."/>
            <person name="Op Den Camp H."/>
            <person name="Overmann J."/>
            <person name="Amann R."/>
            <person name="Jetten M.S.M."/>
            <person name="Mascher T."/>
            <person name="Medema M.H."/>
            <person name="Devos D.P."/>
            <person name="Kaster A.-K."/>
            <person name="Ovreas L."/>
            <person name="Rohde M."/>
            <person name="Galperin M.Y."/>
            <person name="Jogler C."/>
        </authorList>
    </citation>
    <scope>NUCLEOTIDE SEQUENCE [LARGE SCALE GENOMIC DNA]</scope>
    <source>
        <strain evidence="1 2">Pla144</strain>
    </source>
</reference>
<sequence length="116" mass="12881">MFVRPTIRNFLASRPLLAGLRFVFFGLFVVSLLLTTGPGLAVESLANCESSDNSEASSSQTECILGNESRLVRTRHFWASYQILSFEQGIQSAPWLTPRSLFGHRLSSELCAPLRC</sequence>
<dbReference type="Proteomes" id="UP000318437">
    <property type="component" value="Unassembled WGS sequence"/>
</dbReference>
<keyword evidence="2" id="KW-1185">Reference proteome</keyword>